<gene>
    <name evidence="2" type="ORF">IAC55_03575</name>
</gene>
<organism evidence="2 3">
    <name type="scientific">Candidatus Fimicola merdigallinarum</name>
    <dbReference type="NCBI Taxonomy" id="2840819"/>
    <lineage>
        <taxon>Bacteria</taxon>
        <taxon>Bacillati</taxon>
        <taxon>Bacillota</taxon>
        <taxon>Clostridia</taxon>
        <taxon>Lachnospirales</taxon>
        <taxon>Lachnospiraceae</taxon>
        <taxon>Lachnospiraceae incertae sedis</taxon>
        <taxon>Candidatus Fimicola</taxon>
    </lineage>
</organism>
<sequence length="67" mass="7897">MRDFLYIAMELCAISVIQSLVEAIFEERRGYIKIMSVLCTVVSFYIVLSYVYTHILSEIMFIFRGFI</sequence>
<reference evidence="2" key="2">
    <citation type="journal article" date="2021" name="PeerJ">
        <title>Extensive microbial diversity within the chicken gut microbiome revealed by metagenomics and culture.</title>
        <authorList>
            <person name="Gilroy R."/>
            <person name="Ravi A."/>
            <person name="Getino M."/>
            <person name="Pursley I."/>
            <person name="Horton D.L."/>
            <person name="Alikhan N.F."/>
            <person name="Baker D."/>
            <person name="Gharbi K."/>
            <person name="Hall N."/>
            <person name="Watson M."/>
            <person name="Adriaenssens E.M."/>
            <person name="Foster-Nyarko E."/>
            <person name="Jarju S."/>
            <person name="Secka A."/>
            <person name="Antonio M."/>
            <person name="Oren A."/>
            <person name="Chaudhuri R.R."/>
            <person name="La Ragione R."/>
            <person name="Hildebrand F."/>
            <person name="Pallen M.J."/>
        </authorList>
    </citation>
    <scope>NUCLEOTIDE SEQUENCE</scope>
    <source>
        <strain evidence="2">F6-4510</strain>
    </source>
</reference>
<evidence type="ECO:0000256" key="1">
    <source>
        <dbReference type="SAM" id="Phobius"/>
    </source>
</evidence>
<name>A0A9D9DUI7_9FIRM</name>
<proteinExistence type="predicted"/>
<feature type="transmembrane region" description="Helical" evidence="1">
    <location>
        <begin position="37"/>
        <end position="63"/>
    </location>
</feature>
<comment type="caution">
    <text evidence="2">The sequence shown here is derived from an EMBL/GenBank/DDBJ whole genome shotgun (WGS) entry which is preliminary data.</text>
</comment>
<keyword evidence="1" id="KW-0472">Membrane</keyword>
<reference evidence="2" key="1">
    <citation type="submission" date="2020-10" db="EMBL/GenBank/DDBJ databases">
        <authorList>
            <person name="Gilroy R."/>
        </authorList>
    </citation>
    <scope>NUCLEOTIDE SEQUENCE</scope>
    <source>
        <strain evidence="2">F6-4510</strain>
    </source>
</reference>
<dbReference type="EMBL" id="JADIMX010000068">
    <property type="protein sequence ID" value="MBO8434387.1"/>
    <property type="molecule type" value="Genomic_DNA"/>
</dbReference>
<dbReference type="Proteomes" id="UP000823611">
    <property type="component" value="Unassembled WGS sequence"/>
</dbReference>
<protein>
    <submittedName>
        <fullName evidence="2">Uncharacterized protein</fullName>
    </submittedName>
</protein>
<accession>A0A9D9DUI7</accession>
<keyword evidence="1" id="KW-1133">Transmembrane helix</keyword>
<evidence type="ECO:0000313" key="3">
    <source>
        <dbReference type="Proteomes" id="UP000823611"/>
    </source>
</evidence>
<evidence type="ECO:0000313" key="2">
    <source>
        <dbReference type="EMBL" id="MBO8434387.1"/>
    </source>
</evidence>
<dbReference type="AlphaFoldDB" id="A0A9D9DUI7"/>
<keyword evidence="1" id="KW-0812">Transmembrane</keyword>